<reference evidence="3 5" key="3">
    <citation type="journal article" date="2020" name="Biotechnol. Biofuels">
        <title>New insights from the biogas microbiome by comprehensive genome-resolved metagenomics of nearly 1600 species originating from multiple anaerobic digesters.</title>
        <authorList>
            <person name="Campanaro S."/>
            <person name="Treu L."/>
            <person name="Rodriguez-R L.M."/>
            <person name="Kovalovszki A."/>
            <person name="Ziels R.M."/>
            <person name="Maus I."/>
            <person name="Zhu X."/>
            <person name="Kougias P.G."/>
            <person name="Basile A."/>
            <person name="Luo G."/>
            <person name="Schluter A."/>
            <person name="Konstantinidis K.T."/>
            <person name="Angelidaki I."/>
        </authorList>
    </citation>
    <scope>NUCLEOTIDE SEQUENCE [LARGE SCALE GENOMIC DNA]</scope>
    <source>
        <strain evidence="3">AS22ysBPME_46</strain>
    </source>
</reference>
<evidence type="ECO:0000313" key="2">
    <source>
        <dbReference type="EMBL" id="AYK15602.1"/>
    </source>
</evidence>
<protein>
    <submittedName>
        <fullName evidence="2">Sensor histidine kinase</fullName>
    </submittedName>
</protein>
<proteinExistence type="predicted"/>
<dbReference type="Pfam" id="PF07568">
    <property type="entry name" value="HisKA_2"/>
    <property type="match status" value="1"/>
</dbReference>
<dbReference type="InterPro" id="IPR011495">
    <property type="entry name" value="Sig_transdc_His_kin_sub2_dim/P"/>
</dbReference>
<dbReference type="InterPro" id="IPR003594">
    <property type="entry name" value="HATPase_dom"/>
</dbReference>
<evidence type="ECO:0000313" key="5">
    <source>
        <dbReference type="Proteomes" id="UP000585579"/>
    </source>
</evidence>
<sequence>MEDALEKIEAIRNKEIHHRIKNNLQVISSLLGLQVEKFNNRECIKNSEILEAFKERQDRVMSIVLIHEELHKGEERDTLNFSPYLEKLVENLLQTYRLGNVDISLNLDLEENVSFDMDTAVPLGMVVNELVSNSLKYAFLGRNKGIIQIRLFSEETGQNFNDSKRELPVRDTMYTLIVSDNGVSIPQKINFENPGTLGLQLVSVLVDQLDGKIELTRNKGTEFKIGFNVSRVNKNLCF</sequence>
<dbReference type="SUPFAM" id="SSF55874">
    <property type="entry name" value="ATPase domain of HSP90 chaperone/DNA topoisomerase II/histidine kinase"/>
    <property type="match status" value="1"/>
</dbReference>
<gene>
    <name evidence="2" type="ORF">AOB57_010755</name>
    <name evidence="3" type="ORF">GX302_12685</name>
</gene>
<dbReference type="InterPro" id="IPR005467">
    <property type="entry name" value="His_kinase_dom"/>
</dbReference>
<dbReference type="EMBL" id="CP032683">
    <property type="protein sequence ID" value="AYK15602.1"/>
    <property type="molecule type" value="Genomic_DNA"/>
</dbReference>
<reference evidence="2" key="2">
    <citation type="submission" date="2018-10" db="EMBL/GenBank/DDBJ databases">
        <authorList>
            <person name="Fischer M.A."/>
            <person name="Kern T."/>
            <person name="Deppenmeier U."/>
            <person name="Schmitz R.A."/>
            <person name="Rother M."/>
        </authorList>
    </citation>
    <scope>NUCLEOTIDE SEQUENCE</scope>
    <source>
        <strain evidence="2">E03.2</strain>
    </source>
</reference>
<dbReference type="Pfam" id="PF02518">
    <property type="entry name" value="HATPase_c"/>
    <property type="match status" value="1"/>
</dbReference>
<evidence type="ECO:0000313" key="3">
    <source>
        <dbReference type="EMBL" id="NLK33635.1"/>
    </source>
</evidence>
<dbReference type="SMART" id="SM00387">
    <property type="entry name" value="HATPase_c"/>
    <property type="match status" value="1"/>
</dbReference>
<reference evidence="2 4" key="1">
    <citation type="journal article" date="2016" name="Int. J. Syst. Evol. Microbiol.">
        <title>Methanosarcina flavescens sp. nov., a methanogenic archaeon isolated from a full-scale anaerobic digester.</title>
        <authorList>
            <person name="Kern T."/>
            <person name="Fischer M.A."/>
            <person name="Deppenmeier U."/>
            <person name="Schmitz R.A."/>
            <person name="Rother M."/>
        </authorList>
    </citation>
    <scope>NUCLEOTIDE SEQUENCE [LARGE SCALE GENOMIC DNA]</scope>
    <source>
        <strain evidence="2 4">E03.2</strain>
    </source>
</reference>
<dbReference type="GeneID" id="53688599"/>
<accession>A0A660HTM1</accession>
<dbReference type="KEGG" id="mfz:AOB57_010755"/>
<name>A0A660HTM1_9EURY</name>
<dbReference type="RefSeq" id="WP_054299415.1">
    <property type="nucleotide sequence ID" value="NZ_CP032683.1"/>
</dbReference>
<dbReference type="EMBL" id="JAAYQL010000077">
    <property type="protein sequence ID" value="NLK33635.1"/>
    <property type="molecule type" value="Genomic_DNA"/>
</dbReference>
<keyword evidence="4" id="KW-1185">Reference proteome</keyword>
<dbReference type="GO" id="GO:0016301">
    <property type="term" value="F:kinase activity"/>
    <property type="evidence" value="ECO:0007669"/>
    <property type="project" value="UniProtKB-KW"/>
</dbReference>
<evidence type="ECO:0000313" key="4">
    <source>
        <dbReference type="Proteomes" id="UP000053087"/>
    </source>
</evidence>
<dbReference type="AlphaFoldDB" id="A0A660HTM1"/>
<dbReference type="OrthoDB" id="8127at2157"/>
<dbReference type="Gene3D" id="3.30.450.20">
    <property type="entry name" value="PAS domain"/>
    <property type="match status" value="1"/>
</dbReference>
<keyword evidence="2" id="KW-0808">Transferase</keyword>
<dbReference type="PANTHER" id="PTHR43065:SF23">
    <property type="entry name" value="SENSOR HISTIDINE KINASE PDTAS"/>
    <property type="match status" value="1"/>
</dbReference>
<feature type="domain" description="Histidine kinase" evidence="1">
    <location>
        <begin position="15"/>
        <end position="231"/>
    </location>
</feature>
<dbReference type="PROSITE" id="PS50109">
    <property type="entry name" value="HIS_KIN"/>
    <property type="match status" value="1"/>
</dbReference>
<keyword evidence="2" id="KW-0418">Kinase</keyword>
<dbReference type="Gene3D" id="3.30.565.10">
    <property type="entry name" value="Histidine kinase-like ATPase, C-terminal domain"/>
    <property type="match status" value="1"/>
</dbReference>
<dbReference type="PANTHER" id="PTHR43065">
    <property type="entry name" value="SENSOR HISTIDINE KINASE"/>
    <property type="match status" value="1"/>
</dbReference>
<evidence type="ECO:0000259" key="1">
    <source>
        <dbReference type="PROSITE" id="PS50109"/>
    </source>
</evidence>
<dbReference type="Proteomes" id="UP000053087">
    <property type="component" value="Chromosome"/>
</dbReference>
<dbReference type="Proteomes" id="UP000585579">
    <property type="component" value="Unassembled WGS sequence"/>
</dbReference>
<dbReference type="InterPro" id="IPR036890">
    <property type="entry name" value="HATPase_C_sf"/>
</dbReference>
<organism evidence="2 4">
    <name type="scientific">Methanosarcina flavescens</name>
    <dbReference type="NCBI Taxonomy" id="1715806"/>
    <lineage>
        <taxon>Archaea</taxon>
        <taxon>Methanobacteriati</taxon>
        <taxon>Methanobacteriota</taxon>
        <taxon>Stenosarchaea group</taxon>
        <taxon>Methanomicrobia</taxon>
        <taxon>Methanosarcinales</taxon>
        <taxon>Methanosarcinaceae</taxon>
        <taxon>Methanosarcina</taxon>
    </lineage>
</organism>